<evidence type="ECO:0000313" key="8">
    <source>
        <dbReference type="Proteomes" id="UP000030816"/>
    </source>
</evidence>
<dbReference type="InterPro" id="IPR003953">
    <property type="entry name" value="FAD-dep_OxRdtase_2_FAD-bd"/>
</dbReference>
<dbReference type="Pfam" id="PF00890">
    <property type="entry name" value="FAD_binding_2"/>
    <property type="match status" value="1"/>
</dbReference>
<proteinExistence type="inferred from homology"/>
<dbReference type="PANTHER" id="PTHR43400:SF10">
    <property type="entry name" value="3-OXOSTEROID 1-DEHYDROGENASE"/>
    <property type="match status" value="1"/>
</dbReference>
<evidence type="ECO:0000256" key="2">
    <source>
        <dbReference type="ARBA" id="ARBA00022630"/>
    </source>
</evidence>
<comment type="similarity">
    <text evidence="5">Belongs to the FAD-dependent oxidoreductase 2 family. 3-oxosteroid dehydrogenase subfamily.</text>
</comment>
<sequence length="574" mass="61899">MNRVSNRLLATPPRPSPAQTAFDAEVDVLIVGSGAAGLAACLRAHFHGLKPLVVEKTDKIGGSSAYSGGALWIPQSRLAKHEGISDSKAEALKYMEAAIGRVGPASTRQRKLAHLEQGPLMLDFLTSLGFRCRLSQGCPDYYPKLPGASTRHGRTVEPGVFDLKALKKWQPLLRPGPLRQLPVFIDEVGSLTSMGSSVKDFARGLRCICRVMWLKATGREPATMGQSLVGQLLHLNQQSGLAVQRNTSLLDMIQREDGTVIGATVRQDDGIRSIRARRGVLLCAGGFAHNQLMRDRYGPAPASTRWTSASEGDTGDAIGAGMRLGAATALMDDAWWGPTILDPVLGKPLFALQERSRPFSIIVDSTGSRFMNESAPYTDCGRRQYARSREVSAIPAWLILDANHRKRYCLGSLRPRQEAKEALTRGRLYKAESLEELAARIGLDPSRLQSTVSRFNTMARDGVDRDFGRGDDEYDNYYGDRKVAPNPNLGPVAVAPYYAVSVVPGDLGTNGGLVTDEHARVLKPDGSVIKGLYATGNTAATVMGRAYPGAGSTLGPALTFGYIAVNHMASGARE</sequence>
<comment type="cofactor">
    <cofactor evidence="1">
        <name>FAD</name>
        <dbReference type="ChEBI" id="CHEBI:57692"/>
    </cofactor>
</comment>
<comment type="caution">
    <text evidence="7">The sequence shown here is derived from an EMBL/GenBank/DDBJ whole genome shotgun (WGS) entry which is preliminary data.</text>
</comment>
<keyword evidence="2" id="KW-0285">Flavoprotein</keyword>
<evidence type="ECO:0000259" key="6">
    <source>
        <dbReference type="Pfam" id="PF00890"/>
    </source>
</evidence>
<dbReference type="FunFam" id="3.50.50.60:FF:000208">
    <property type="entry name" value="3-ketosteroid dehydrogenase"/>
    <property type="match status" value="1"/>
</dbReference>
<dbReference type="PRINTS" id="PR00411">
    <property type="entry name" value="PNDRDTASEI"/>
</dbReference>
<dbReference type="Proteomes" id="UP000030816">
    <property type="component" value="Unassembled WGS sequence"/>
</dbReference>
<dbReference type="SUPFAM" id="SSF56425">
    <property type="entry name" value="Succinate dehydrogenase/fumarate reductase flavoprotein, catalytic domain"/>
    <property type="match status" value="1"/>
</dbReference>
<dbReference type="SUPFAM" id="SSF51905">
    <property type="entry name" value="FAD/NAD(P)-binding domain"/>
    <property type="match status" value="1"/>
</dbReference>
<dbReference type="PANTHER" id="PTHR43400">
    <property type="entry name" value="FUMARATE REDUCTASE"/>
    <property type="match status" value="1"/>
</dbReference>
<evidence type="ECO:0000256" key="4">
    <source>
        <dbReference type="ARBA" id="ARBA00023002"/>
    </source>
</evidence>
<keyword evidence="4" id="KW-0560">Oxidoreductase</keyword>
<evidence type="ECO:0000256" key="5">
    <source>
        <dbReference type="ARBA" id="ARBA00061147"/>
    </source>
</evidence>
<protein>
    <submittedName>
        <fullName evidence="7">FAD binding domain-containing protein</fullName>
    </submittedName>
</protein>
<dbReference type="InterPro" id="IPR027477">
    <property type="entry name" value="Succ_DH/fumarate_Rdtase_cat_sf"/>
</dbReference>
<evidence type="ECO:0000313" key="7">
    <source>
        <dbReference type="EMBL" id="KHN94024.1"/>
    </source>
</evidence>
<feature type="domain" description="FAD-dependent oxidoreductase 2 FAD-binding" evidence="6">
    <location>
        <begin position="27"/>
        <end position="554"/>
    </location>
</feature>
<gene>
    <name evidence="7" type="ORF">MAM_08098</name>
</gene>
<name>A0A0B2WJZ3_METAS</name>
<evidence type="ECO:0000256" key="3">
    <source>
        <dbReference type="ARBA" id="ARBA00022827"/>
    </source>
</evidence>
<dbReference type="GO" id="GO:0008202">
    <property type="term" value="P:steroid metabolic process"/>
    <property type="evidence" value="ECO:0007669"/>
    <property type="project" value="UniProtKB-ARBA"/>
</dbReference>
<dbReference type="InterPro" id="IPR036188">
    <property type="entry name" value="FAD/NAD-bd_sf"/>
</dbReference>
<dbReference type="EMBL" id="AZHE01000043">
    <property type="protein sequence ID" value="KHN94024.1"/>
    <property type="molecule type" value="Genomic_DNA"/>
</dbReference>
<keyword evidence="3" id="KW-0274">FAD</keyword>
<dbReference type="GeneID" id="63742553"/>
<dbReference type="HOGENOM" id="CLU_011398_4_2_1"/>
<dbReference type="RefSeq" id="XP_040675090.1">
    <property type="nucleotide sequence ID" value="XM_040826896.1"/>
</dbReference>
<evidence type="ECO:0000256" key="1">
    <source>
        <dbReference type="ARBA" id="ARBA00001974"/>
    </source>
</evidence>
<dbReference type="InterPro" id="IPR050315">
    <property type="entry name" value="FAD-oxidoreductase_2"/>
</dbReference>
<dbReference type="GO" id="GO:0016491">
    <property type="term" value="F:oxidoreductase activity"/>
    <property type="evidence" value="ECO:0007669"/>
    <property type="project" value="UniProtKB-KW"/>
</dbReference>
<dbReference type="STRING" id="1081103.A0A0B2WJZ3"/>
<accession>A0A0B2WJZ3</accession>
<dbReference type="OrthoDB" id="7777654at2759"/>
<reference evidence="7 8" key="1">
    <citation type="journal article" date="2014" name="Proc. Natl. Acad. Sci. U.S.A.">
        <title>Trajectory and genomic determinants of fungal-pathogen speciation and host adaptation.</title>
        <authorList>
            <person name="Hu X."/>
            <person name="Xiao G."/>
            <person name="Zheng P."/>
            <person name="Shang Y."/>
            <person name="Su Y."/>
            <person name="Zhang X."/>
            <person name="Liu X."/>
            <person name="Zhan S."/>
            <person name="St Leger R.J."/>
            <person name="Wang C."/>
        </authorList>
    </citation>
    <scope>NUCLEOTIDE SEQUENCE [LARGE SCALE GENOMIC DNA]</scope>
    <source>
        <strain evidence="7 8">ARSEF 1941</strain>
    </source>
</reference>
<organism evidence="7 8">
    <name type="scientific">Metarhizium album (strain ARSEF 1941)</name>
    <dbReference type="NCBI Taxonomy" id="1081103"/>
    <lineage>
        <taxon>Eukaryota</taxon>
        <taxon>Fungi</taxon>
        <taxon>Dikarya</taxon>
        <taxon>Ascomycota</taxon>
        <taxon>Pezizomycotina</taxon>
        <taxon>Sordariomycetes</taxon>
        <taxon>Hypocreomycetidae</taxon>
        <taxon>Hypocreales</taxon>
        <taxon>Clavicipitaceae</taxon>
        <taxon>Metarhizium</taxon>
    </lineage>
</organism>
<dbReference type="AlphaFoldDB" id="A0A0B2WJZ3"/>
<dbReference type="Gene3D" id="3.50.50.60">
    <property type="entry name" value="FAD/NAD(P)-binding domain"/>
    <property type="match status" value="2"/>
</dbReference>
<keyword evidence="8" id="KW-1185">Reference proteome</keyword>